<comment type="cofactor">
    <cofactor evidence="1">
        <name>FAD</name>
        <dbReference type="ChEBI" id="CHEBI:57692"/>
    </cofactor>
</comment>
<evidence type="ECO:0000259" key="11">
    <source>
        <dbReference type="PROSITE" id="PS50003"/>
    </source>
</evidence>
<organism evidence="14 15">
    <name type="scientific">Oikopleura dioica</name>
    <name type="common">Tunicate</name>
    <dbReference type="NCBI Taxonomy" id="34765"/>
    <lineage>
        <taxon>Eukaryota</taxon>
        <taxon>Metazoa</taxon>
        <taxon>Chordata</taxon>
        <taxon>Tunicata</taxon>
        <taxon>Appendicularia</taxon>
        <taxon>Copelata</taxon>
        <taxon>Oikopleuridae</taxon>
        <taxon>Oikopleura</taxon>
    </lineage>
</organism>
<comment type="subcellular location">
    <subcellularLocation>
        <location evidence="2">Endoplasmic reticulum</location>
    </subcellularLocation>
</comment>
<dbReference type="Pfam" id="PF00175">
    <property type="entry name" value="NAD_binding_1"/>
    <property type="match status" value="1"/>
</dbReference>
<feature type="domain" description="PH" evidence="11">
    <location>
        <begin position="297"/>
        <end position="392"/>
    </location>
</feature>
<dbReference type="Gene3D" id="3.30.530.20">
    <property type="match status" value="1"/>
</dbReference>
<dbReference type="SMART" id="SM00234">
    <property type="entry name" value="START"/>
    <property type="match status" value="1"/>
</dbReference>
<evidence type="ECO:0000256" key="7">
    <source>
        <dbReference type="ARBA" id="ARBA00022827"/>
    </source>
</evidence>
<dbReference type="SMART" id="SM00233">
    <property type="entry name" value="PH"/>
    <property type="match status" value="1"/>
</dbReference>
<dbReference type="InterPro" id="IPR001834">
    <property type="entry name" value="CBR-like"/>
</dbReference>
<dbReference type="Pfam" id="PF00970">
    <property type="entry name" value="FAD_binding_6"/>
    <property type="match status" value="1"/>
</dbReference>
<dbReference type="SUPFAM" id="SSF50729">
    <property type="entry name" value="PH domain-like"/>
    <property type="match status" value="1"/>
</dbReference>
<dbReference type="PROSITE" id="PS51384">
    <property type="entry name" value="FAD_FR"/>
    <property type="match status" value="1"/>
</dbReference>
<dbReference type="Gene3D" id="2.30.29.30">
    <property type="entry name" value="Pleckstrin-homology domain (PH domain)/Phosphotyrosine-binding domain (PTB)"/>
    <property type="match status" value="1"/>
</dbReference>
<protein>
    <recommendedName>
        <fullName evidence="4">cytochrome-b5 reductase</fullName>
        <ecNumber evidence="4">1.6.2.2</ecNumber>
    </recommendedName>
</protein>
<dbReference type="PANTHER" id="PTHR19370">
    <property type="entry name" value="NADH-CYTOCHROME B5 REDUCTASE"/>
    <property type="match status" value="1"/>
</dbReference>
<evidence type="ECO:0000313" key="15">
    <source>
        <dbReference type="Proteomes" id="UP001158576"/>
    </source>
</evidence>
<sequence>MATLDQNGTLMNHLAAHGMYTQRNVPQRFAQQHPIVAQNRQSLIKPQQQRYPPIFEIPDNEELGISIGKHVKVHAVIAGKEISRNYTPVSTVNERGHFDLVIKVYFPNDEFPSGGLMSQQMDSLNIGDEMDFSAPYGTIEYRSDLDQFTVSGGRKLTGLKNIGLLAVGTGITPMWQLIQEIFSNERIGSRITLLYGNRYEHDILLRDRLEKLAKAYPTRFKVIFTLSKPDFTWDKEKGRIGKEMIEKYFPAEKIDACFLCGTIRMMDDAKTHLTSIGVTSQMSDTPTTTDDEEENDILVKRGELFKWTNYLSGWQCRYVIIERGTLAYYKSESEMDFGCRGLVQLDKIEIVTHDFDPPRFDLLLSDGTSWYFRAESEEEKNCWLELLEDAKSDVLSGRVHRAGSLSIGSRSLHSSSSQRKTAASVERKIEELKTYREILVGQIDSLQEYFDEMGQRDELENENKESQTSGKNMIDFKGEAITFKATTLGVLSTLQHCLDLMSTETESWKRKLNKATKTKESLAKQLAIASQPDLEGPNRPITEEEFFDAVEEVLDKRDQLEKELNENSRLKSQVRAPSEHHVHSVALDFKIRDHLETTIAPAANGENGSWELFCEDGEMKLFTREVELEGGVCVDPLRAVHVVDNISAKEICTRFWDTEVRLEWELTIETCRVCEVLSDRDVVLYQTHKRVWPAAQRDVCYVSGLREIRLEKIAYKEPELERFGELKNCWLVINYSVDHDGAKLQPGMVRATVDVAMICRTYVRHGVTNPTRKDIKTSIVYTATINPGGWVPKKALRTVYRREYPRFLRTFTQYVAKKEQDLSLNL</sequence>
<keyword evidence="5" id="KW-0285">Flavoprotein</keyword>
<dbReference type="InterPro" id="IPR008333">
    <property type="entry name" value="Cbr1-like_FAD-bd_dom"/>
</dbReference>
<feature type="domain" description="START" evidence="12">
    <location>
        <begin position="603"/>
        <end position="820"/>
    </location>
</feature>
<dbReference type="CDD" id="cd06183">
    <property type="entry name" value="cyt_b5_reduct_like"/>
    <property type="match status" value="1"/>
</dbReference>
<keyword evidence="15" id="KW-1185">Reference proteome</keyword>
<evidence type="ECO:0000256" key="9">
    <source>
        <dbReference type="ARBA" id="ARBA00023027"/>
    </source>
</evidence>
<evidence type="ECO:0000256" key="5">
    <source>
        <dbReference type="ARBA" id="ARBA00022630"/>
    </source>
</evidence>
<feature type="coiled-coil region" evidence="10">
    <location>
        <begin position="505"/>
        <end position="573"/>
    </location>
</feature>
<dbReference type="SUPFAM" id="SSF52343">
    <property type="entry name" value="Ferredoxin reductase-like, C-terminal NADP-linked domain"/>
    <property type="match status" value="1"/>
</dbReference>
<dbReference type="EC" id="1.6.2.2" evidence="4"/>
<accession>A0ABN7SQL0</accession>
<dbReference type="InterPro" id="IPR011993">
    <property type="entry name" value="PH-like_dom_sf"/>
</dbReference>
<dbReference type="Gene3D" id="3.40.50.80">
    <property type="entry name" value="Nucleotide-binding domain of ferredoxin-NADP reductase (FNR) module"/>
    <property type="match status" value="1"/>
</dbReference>
<gene>
    <name evidence="14" type="ORF">OKIOD_LOCUS11026</name>
</gene>
<dbReference type="PRINTS" id="PR00371">
    <property type="entry name" value="FPNCR"/>
</dbReference>
<keyword evidence="7" id="KW-0274">FAD</keyword>
<dbReference type="SUPFAM" id="SSF55961">
    <property type="entry name" value="Bet v1-like"/>
    <property type="match status" value="1"/>
</dbReference>
<dbReference type="InterPro" id="IPR023393">
    <property type="entry name" value="START-like_dom_sf"/>
</dbReference>
<comment type="similarity">
    <text evidence="3">Belongs to the flavoprotein pyridine nucleotide cytochrome reductase family.</text>
</comment>
<dbReference type="PANTHER" id="PTHR19370:SF184">
    <property type="entry name" value="NADH-CYTOCHROME B5 REDUCTASE-LIKE"/>
    <property type="match status" value="1"/>
</dbReference>
<dbReference type="InterPro" id="IPR039261">
    <property type="entry name" value="FNR_nucleotide-bd"/>
</dbReference>
<dbReference type="InterPro" id="IPR001433">
    <property type="entry name" value="OxRdtase_FAD/NAD-bd"/>
</dbReference>
<dbReference type="Pfam" id="PF01852">
    <property type="entry name" value="START"/>
    <property type="match status" value="1"/>
</dbReference>
<evidence type="ECO:0000256" key="3">
    <source>
        <dbReference type="ARBA" id="ARBA00006105"/>
    </source>
</evidence>
<dbReference type="EMBL" id="OU015566">
    <property type="protein sequence ID" value="CAG5105584.1"/>
    <property type="molecule type" value="Genomic_DNA"/>
</dbReference>
<evidence type="ECO:0000259" key="13">
    <source>
        <dbReference type="PROSITE" id="PS51384"/>
    </source>
</evidence>
<evidence type="ECO:0000256" key="8">
    <source>
        <dbReference type="ARBA" id="ARBA00023002"/>
    </source>
</evidence>
<dbReference type="PROSITE" id="PS50003">
    <property type="entry name" value="PH_DOMAIN"/>
    <property type="match status" value="1"/>
</dbReference>
<name>A0ABN7SQL0_OIKDI</name>
<dbReference type="SUPFAM" id="SSF63380">
    <property type="entry name" value="Riboflavin synthase domain-like"/>
    <property type="match status" value="1"/>
</dbReference>
<evidence type="ECO:0000259" key="12">
    <source>
        <dbReference type="PROSITE" id="PS50848"/>
    </source>
</evidence>
<dbReference type="InterPro" id="IPR017938">
    <property type="entry name" value="Riboflavin_synthase-like_b-brl"/>
</dbReference>
<keyword evidence="6" id="KW-0256">Endoplasmic reticulum</keyword>
<dbReference type="InterPro" id="IPR001709">
    <property type="entry name" value="Flavoprot_Pyr_Nucl_cyt_Rdtase"/>
</dbReference>
<evidence type="ECO:0000256" key="10">
    <source>
        <dbReference type="SAM" id="Coils"/>
    </source>
</evidence>
<dbReference type="InterPro" id="IPR002913">
    <property type="entry name" value="START_lipid-bd_dom"/>
</dbReference>
<dbReference type="InterPro" id="IPR017927">
    <property type="entry name" value="FAD-bd_FR_type"/>
</dbReference>
<evidence type="ECO:0000256" key="6">
    <source>
        <dbReference type="ARBA" id="ARBA00022824"/>
    </source>
</evidence>
<keyword evidence="8" id="KW-0560">Oxidoreductase</keyword>
<feature type="domain" description="FAD-binding FR-type" evidence="13">
    <location>
        <begin position="28"/>
        <end position="142"/>
    </location>
</feature>
<evidence type="ECO:0000256" key="1">
    <source>
        <dbReference type="ARBA" id="ARBA00001974"/>
    </source>
</evidence>
<proteinExistence type="inferred from homology"/>
<keyword evidence="9" id="KW-0520">NAD</keyword>
<dbReference type="Gene3D" id="2.40.30.10">
    <property type="entry name" value="Translation factors"/>
    <property type="match status" value="1"/>
</dbReference>
<reference evidence="14 15" key="1">
    <citation type="submission" date="2021-04" db="EMBL/GenBank/DDBJ databases">
        <authorList>
            <person name="Bliznina A."/>
        </authorList>
    </citation>
    <scope>NUCLEOTIDE SEQUENCE [LARGE SCALE GENOMIC DNA]</scope>
</reference>
<evidence type="ECO:0000256" key="2">
    <source>
        <dbReference type="ARBA" id="ARBA00004240"/>
    </source>
</evidence>
<dbReference type="Pfam" id="PF00169">
    <property type="entry name" value="PH"/>
    <property type="match status" value="1"/>
</dbReference>
<dbReference type="CDD" id="cd13283">
    <property type="entry name" value="PH_GPBP"/>
    <property type="match status" value="1"/>
</dbReference>
<dbReference type="PRINTS" id="PR00406">
    <property type="entry name" value="CYTB5RDTASE"/>
</dbReference>
<keyword evidence="10" id="KW-0175">Coiled coil</keyword>
<dbReference type="InterPro" id="IPR001849">
    <property type="entry name" value="PH_domain"/>
</dbReference>
<dbReference type="PROSITE" id="PS50848">
    <property type="entry name" value="START"/>
    <property type="match status" value="1"/>
</dbReference>
<dbReference type="Proteomes" id="UP001158576">
    <property type="component" value="Chromosome 1"/>
</dbReference>
<evidence type="ECO:0000313" key="14">
    <source>
        <dbReference type="EMBL" id="CAG5105584.1"/>
    </source>
</evidence>
<evidence type="ECO:0000256" key="4">
    <source>
        <dbReference type="ARBA" id="ARBA00012011"/>
    </source>
</evidence>